<comment type="similarity">
    <text evidence="5 14 16">Belongs to the RNase HII family.</text>
</comment>
<organism evidence="18 19">
    <name type="scientific">Candidatus Pandoraea novymonadis</name>
    <dbReference type="NCBI Taxonomy" id="1808959"/>
    <lineage>
        <taxon>Bacteria</taxon>
        <taxon>Pseudomonadati</taxon>
        <taxon>Pseudomonadota</taxon>
        <taxon>Betaproteobacteria</taxon>
        <taxon>Burkholderiales</taxon>
        <taxon>Burkholderiaceae</taxon>
        <taxon>Pandoraea</taxon>
    </lineage>
</organism>
<dbReference type="EC" id="3.1.26.4" evidence="6 14"/>
<dbReference type="PANTHER" id="PTHR10954">
    <property type="entry name" value="RIBONUCLEASE H2 SUBUNIT A"/>
    <property type="match status" value="1"/>
</dbReference>
<comment type="subcellular location">
    <subcellularLocation>
        <location evidence="4 14">Cytoplasm</location>
    </subcellularLocation>
</comment>
<dbReference type="RefSeq" id="WP_106182076.1">
    <property type="nucleotide sequence ID" value="NZ_MUHY01000001.1"/>
</dbReference>
<sequence>MTLEISTTTNNTAFTCGVDEVGRGSLAGPVVTAAVILNPARLIKGLADSKKLSKKRREALFEEITQKTIDISIGEASVEEIDKLNIFHATLLAMQRAVAGLLFQPLLVLIDGNRCPELKMRAEAIVKGDNTVPVISAASIVAKVMRDRQLAFLHHQFPQYGFDKNSGYGTEQHLEALRLYGPTPHHRRSFSPVRKSF</sequence>
<comment type="cofactor">
    <cofactor evidence="2">
        <name>Mg(2+)</name>
        <dbReference type="ChEBI" id="CHEBI:18420"/>
    </cofactor>
</comment>
<comment type="cofactor">
    <cofactor evidence="14 15">
        <name>Mn(2+)</name>
        <dbReference type="ChEBI" id="CHEBI:29035"/>
    </cofactor>
    <cofactor evidence="14 15">
        <name>Mg(2+)</name>
        <dbReference type="ChEBI" id="CHEBI:18420"/>
    </cofactor>
    <text evidence="14 15">Manganese or magnesium. Binds 1 divalent metal ion per monomer in the absence of substrate. May bind a second metal ion after substrate binding.</text>
</comment>
<dbReference type="NCBIfam" id="NF000596">
    <property type="entry name" value="PRK00015.1-4"/>
    <property type="match status" value="1"/>
</dbReference>
<evidence type="ECO:0000256" key="10">
    <source>
        <dbReference type="ARBA" id="ARBA00022723"/>
    </source>
</evidence>
<keyword evidence="10 14" id="KW-0479">Metal-binding</keyword>
<name>A0ABX5FFJ8_9BURK</name>
<dbReference type="EMBL" id="MUHY01000001">
    <property type="protein sequence ID" value="PSB92022.1"/>
    <property type="molecule type" value="Genomic_DNA"/>
</dbReference>
<dbReference type="Pfam" id="PF01351">
    <property type="entry name" value="RNase_HII"/>
    <property type="match status" value="1"/>
</dbReference>
<evidence type="ECO:0000256" key="8">
    <source>
        <dbReference type="ARBA" id="ARBA00022490"/>
    </source>
</evidence>
<evidence type="ECO:0000256" key="11">
    <source>
        <dbReference type="ARBA" id="ARBA00022759"/>
    </source>
</evidence>
<feature type="domain" description="RNase H type-2" evidence="17">
    <location>
        <begin position="13"/>
        <end position="197"/>
    </location>
</feature>
<dbReference type="CDD" id="cd07182">
    <property type="entry name" value="RNase_HII_bacteria_HII_like"/>
    <property type="match status" value="1"/>
</dbReference>
<evidence type="ECO:0000256" key="16">
    <source>
        <dbReference type="RuleBase" id="RU003515"/>
    </source>
</evidence>
<reference evidence="18 19" key="1">
    <citation type="journal article" date="2017" name="Front. Microbiol.">
        <title>Genome of Ca. Pandoraea novymonadis, an Endosymbiotic Bacterium of the Trypanosomatid Novymonas esmeraldas.</title>
        <authorList>
            <person name="Kostygov A.Y."/>
            <person name="Butenko A."/>
            <person name="Nenarokova A."/>
            <person name="Tashyreva D."/>
            <person name="Flegontov P."/>
            <person name="Lukes J."/>
            <person name="Yurchenko V."/>
        </authorList>
    </citation>
    <scope>NUCLEOTIDE SEQUENCE [LARGE SCALE GENOMIC DNA]</scope>
    <source>
        <strain evidence="18 19">E262</strain>
    </source>
</reference>
<evidence type="ECO:0000256" key="2">
    <source>
        <dbReference type="ARBA" id="ARBA00001946"/>
    </source>
</evidence>
<evidence type="ECO:0000313" key="19">
    <source>
        <dbReference type="Proteomes" id="UP000242660"/>
    </source>
</evidence>
<evidence type="ECO:0000256" key="6">
    <source>
        <dbReference type="ARBA" id="ARBA00012180"/>
    </source>
</evidence>
<keyword evidence="13 14" id="KW-0464">Manganese</keyword>
<protein>
    <recommendedName>
        <fullName evidence="7 14">Ribonuclease HII</fullName>
        <shortName evidence="14">RNase HII</shortName>
        <ecNumber evidence="6 14">3.1.26.4</ecNumber>
    </recommendedName>
</protein>
<dbReference type="NCBIfam" id="NF000594">
    <property type="entry name" value="PRK00015.1-1"/>
    <property type="match status" value="1"/>
</dbReference>
<evidence type="ECO:0000256" key="5">
    <source>
        <dbReference type="ARBA" id="ARBA00007383"/>
    </source>
</evidence>
<dbReference type="InterPro" id="IPR024567">
    <property type="entry name" value="RNase_HII/HIII_dom"/>
</dbReference>
<gene>
    <name evidence="14 18" type="primary">rnhB</name>
    <name evidence="18" type="ORF">BZL35_00248</name>
</gene>
<evidence type="ECO:0000256" key="3">
    <source>
        <dbReference type="ARBA" id="ARBA00004065"/>
    </source>
</evidence>
<evidence type="ECO:0000256" key="7">
    <source>
        <dbReference type="ARBA" id="ARBA00019179"/>
    </source>
</evidence>
<dbReference type="NCBIfam" id="NF000595">
    <property type="entry name" value="PRK00015.1-3"/>
    <property type="match status" value="1"/>
</dbReference>
<proteinExistence type="inferred from homology"/>
<evidence type="ECO:0000259" key="17">
    <source>
        <dbReference type="PROSITE" id="PS51975"/>
    </source>
</evidence>
<dbReference type="Proteomes" id="UP000242660">
    <property type="component" value="Unassembled WGS sequence"/>
</dbReference>
<evidence type="ECO:0000256" key="13">
    <source>
        <dbReference type="ARBA" id="ARBA00023211"/>
    </source>
</evidence>
<evidence type="ECO:0000256" key="9">
    <source>
        <dbReference type="ARBA" id="ARBA00022722"/>
    </source>
</evidence>
<feature type="binding site" evidence="14 15">
    <location>
        <position position="19"/>
    </location>
    <ligand>
        <name>a divalent metal cation</name>
        <dbReference type="ChEBI" id="CHEBI:60240"/>
    </ligand>
</feature>
<dbReference type="SUPFAM" id="SSF53098">
    <property type="entry name" value="Ribonuclease H-like"/>
    <property type="match status" value="1"/>
</dbReference>
<dbReference type="PANTHER" id="PTHR10954:SF18">
    <property type="entry name" value="RIBONUCLEASE HII"/>
    <property type="match status" value="1"/>
</dbReference>
<evidence type="ECO:0000256" key="4">
    <source>
        <dbReference type="ARBA" id="ARBA00004496"/>
    </source>
</evidence>
<comment type="caution">
    <text evidence="18">The sequence shown here is derived from an EMBL/GenBank/DDBJ whole genome shotgun (WGS) entry which is preliminary data.</text>
</comment>
<keyword evidence="12 14" id="KW-0378">Hydrolase</keyword>
<dbReference type="HAMAP" id="MF_00052_B">
    <property type="entry name" value="RNase_HII_B"/>
    <property type="match status" value="1"/>
</dbReference>
<evidence type="ECO:0000256" key="1">
    <source>
        <dbReference type="ARBA" id="ARBA00000077"/>
    </source>
</evidence>
<keyword evidence="8 14" id="KW-0963">Cytoplasm</keyword>
<comment type="function">
    <text evidence="3 14 16">Endonuclease that specifically degrades the RNA of RNA-DNA hybrids.</text>
</comment>
<evidence type="ECO:0000313" key="18">
    <source>
        <dbReference type="EMBL" id="PSB92022.1"/>
    </source>
</evidence>
<keyword evidence="11 14" id="KW-0255">Endonuclease</keyword>
<dbReference type="InterPro" id="IPR012337">
    <property type="entry name" value="RNaseH-like_sf"/>
</dbReference>
<dbReference type="Gene3D" id="3.30.420.10">
    <property type="entry name" value="Ribonuclease H-like superfamily/Ribonuclease H"/>
    <property type="match status" value="1"/>
</dbReference>
<comment type="catalytic activity">
    <reaction evidence="1 14 15 16">
        <text>Endonucleolytic cleavage to 5'-phosphomonoester.</text>
        <dbReference type="EC" id="3.1.26.4"/>
    </reaction>
</comment>
<evidence type="ECO:0000256" key="14">
    <source>
        <dbReference type="HAMAP-Rule" id="MF_00052"/>
    </source>
</evidence>
<feature type="binding site" evidence="14 15">
    <location>
        <position position="111"/>
    </location>
    <ligand>
        <name>a divalent metal cation</name>
        <dbReference type="ChEBI" id="CHEBI:60240"/>
    </ligand>
</feature>
<dbReference type="InterPro" id="IPR001352">
    <property type="entry name" value="RNase_HII/HIII"/>
</dbReference>
<dbReference type="InterPro" id="IPR036397">
    <property type="entry name" value="RNaseH_sf"/>
</dbReference>
<feature type="binding site" evidence="14 15">
    <location>
        <position position="20"/>
    </location>
    <ligand>
        <name>a divalent metal cation</name>
        <dbReference type="ChEBI" id="CHEBI:60240"/>
    </ligand>
</feature>
<evidence type="ECO:0000256" key="12">
    <source>
        <dbReference type="ARBA" id="ARBA00022801"/>
    </source>
</evidence>
<keyword evidence="19" id="KW-1185">Reference proteome</keyword>
<dbReference type="InterPro" id="IPR022898">
    <property type="entry name" value="RNase_HII"/>
</dbReference>
<dbReference type="PROSITE" id="PS51975">
    <property type="entry name" value="RNASE_H_2"/>
    <property type="match status" value="1"/>
</dbReference>
<evidence type="ECO:0000256" key="15">
    <source>
        <dbReference type="PROSITE-ProRule" id="PRU01319"/>
    </source>
</evidence>
<accession>A0ABX5FFJ8</accession>
<keyword evidence="9 14" id="KW-0540">Nuclease</keyword>